<accession>A0A9N9EJS9</accession>
<proteinExistence type="predicted"/>
<dbReference type="OrthoDB" id="2486002at2759"/>
<organism evidence="1 2">
    <name type="scientific">Cetraspora pellucida</name>
    <dbReference type="NCBI Taxonomy" id="1433469"/>
    <lineage>
        <taxon>Eukaryota</taxon>
        <taxon>Fungi</taxon>
        <taxon>Fungi incertae sedis</taxon>
        <taxon>Mucoromycota</taxon>
        <taxon>Glomeromycotina</taxon>
        <taxon>Glomeromycetes</taxon>
        <taxon>Diversisporales</taxon>
        <taxon>Gigasporaceae</taxon>
        <taxon>Cetraspora</taxon>
    </lineage>
</organism>
<comment type="caution">
    <text evidence="1">The sequence shown here is derived from an EMBL/GenBank/DDBJ whole genome shotgun (WGS) entry which is preliminary data.</text>
</comment>
<gene>
    <name evidence="1" type="ORF">CPELLU_LOCUS10886</name>
</gene>
<evidence type="ECO:0000313" key="1">
    <source>
        <dbReference type="EMBL" id="CAG8682707.1"/>
    </source>
</evidence>
<reference evidence="1" key="1">
    <citation type="submission" date="2021-06" db="EMBL/GenBank/DDBJ databases">
        <authorList>
            <person name="Kallberg Y."/>
            <person name="Tangrot J."/>
            <person name="Rosling A."/>
        </authorList>
    </citation>
    <scope>NUCLEOTIDE SEQUENCE</scope>
    <source>
        <strain evidence="1">FL966</strain>
    </source>
</reference>
<evidence type="ECO:0000313" key="2">
    <source>
        <dbReference type="Proteomes" id="UP000789759"/>
    </source>
</evidence>
<dbReference type="AlphaFoldDB" id="A0A9N9EJS9"/>
<dbReference type="Proteomes" id="UP000789759">
    <property type="component" value="Unassembled WGS sequence"/>
</dbReference>
<sequence length="154" mass="17649">MDYVKDTTSSKWFAQLTQQKQLLGETVDIYHTSIEKMIKRVELGGHQYPNTAKAQMFINGLCPELYMAVSLLTPNTLEDAYARAKAFENTYRNNPTHMAFMAQPIGYPTYLSQRMVGSSVAPQTNHNKTEEALIKLTETINKMMTQYQDQKRSQ</sequence>
<dbReference type="EMBL" id="CAJVQA010009242">
    <property type="protein sequence ID" value="CAG8682707.1"/>
    <property type="molecule type" value="Genomic_DNA"/>
</dbReference>
<protein>
    <submittedName>
        <fullName evidence="1">3250_t:CDS:1</fullName>
    </submittedName>
</protein>
<name>A0A9N9EJS9_9GLOM</name>
<keyword evidence="2" id="KW-1185">Reference proteome</keyword>